<accession>A0A916VHC9</accession>
<keyword evidence="7 10" id="KW-0472">Membrane</keyword>
<evidence type="ECO:0000313" key="11">
    <source>
        <dbReference type="EMBL" id="GFZ26911.1"/>
    </source>
</evidence>
<comment type="function">
    <text evidence="10">Catalyzes the transfer of an acyl group from acyl-phosphate (acyl-PO(4)) to glycerol-3-phosphate (G3P) to form lysophosphatidic acid (LPA). This enzyme utilizes acyl-phosphate as fatty acyl donor, but not acyl-CoA or acyl-ACP.</text>
</comment>
<dbReference type="InterPro" id="IPR003811">
    <property type="entry name" value="G3P_acylTferase_PlsY"/>
</dbReference>
<keyword evidence="4 10" id="KW-0812">Transmembrane</keyword>
<dbReference type="EC" id="2.3.1.275" evidence="10"/>
<keyword evidence="1 10" id="KW-1003">Cell membrane</keyword>
<name>A0A916VHC9_9LACO</name>
<evidence type="ECO:0000256" key="9">
    <source>
        <dbReference type="ARBA" id="ARBA00023264"/>
    </source>
</evidence>
<keyword evidence="9 10" id="KW-1208">Phospholipid metabolism</keyword>
<keyword evidence="3 10" id="KW-0808">Transferase</keyword>
<keyword evidence="2 10" id="KW-0444">Lipid biosynthesis</keyword>
<feature type="transmembrane region" description="Helical" evidence="10">
    <location>
        <begin position="162"/>
        <end position="184"/>
    </location>
</feature>
<dbReference type="EMBL" id="BMAY01000004">
    <property type="protein sequence ID" value="GFZ26911.1"/>
    <property type="molecule type" value="Genomic_DNA"/>
</dbReference>
<evidence type="ECO:0000256" key="6">
    <source>
        <dbReference type="ARBA" id="ARBA00023098"/>
    </source>
</evidence>
<comment type="subcellular location">
    <subcellularLocation>
        <location evidence="10">Cell membrane</location>
        <topology evidence="10">Multi-pass membrane protein</topology>
    </subcellularLocation>
</comment>
<dbReference type="GO" id="GO:0005886">
    <property type="term" value="C:plasma membrane"/>
    <property type="evidence" value="ECO:0007669"/>
    <property type="project" value="UniProtKB-SubCell"/>
</dbReference>
<evidence type="ECO:0000256" key="4">
    <source>
        <dbReference type="ARBA" id="ARBA00022692"/>
    </source>
</evidence>
<comment type="similarity">
    <text evidence="10">Belongs to the PlsY family.</text>
</comment>
<dbReference type="HAMAP" id="MF_01043">
    <property type="entry name" value="PlsY"/>
    <property type="match status" value="1"/>
</dbReference>
<comment type="catalytic activity">
    <reaction evidence="10">
        <text>an acyl phosphate + sn-glycerol 3-phosphate = a 1-acyl-sn-glycero-3-phosphate + phosphate</text>
        <dbReference type="Rhea" id="RHEA:34075"/>
        <dbReference type="ChEBI" id="CHEBI:43474"/>
        <dbReference type="ChEBI" id="CHEBI:57597"/>
        <dbReference type="ChEBI" id="CHEBI:57970"/>
        <dbReference type="ChEBI" id="CHEBI:59918"/>
        <dbReference type="EC" id="2.3.1.275"/>
    </reaction>
</comment>
<feature type="transmembrane region" description="Helical" evidence="10">
    <location>
        <begin position="138"/>
        <end position="156"/>
    </location>
</feature>
<comment type="pathway">
    <text evidence="10">Lipid metabolism; phospholipid metabolism.</text>
</comment>
<keyword evidence="12" id="KW-1185">Reference proteome</keyword>
<dbReference type="AlphaFoldDB" id="A0A916VHC9"/>
<evidence type="ECO:0000256" key="2">
    <source>
        <dbReference type="ARBA" id="ARBA00022516"/>
    </source>
</evidence>
<dbReference type="Proteomes" id="UP000677218">
    <property type="component" value="Unassembled WGS sequence"/>
</dbReference>
<evidence type="ECO:0000256" key="10">
    <source>
        <dbReference type="HAMAP-Rule" id="MF_01043"/>
    </source>
</evidence>
<sequence length="215" mass="23325">MFRLGALLIGYICGNFVTAYFVTAHLLHSDPTKVGSGNPGTANVGAVFGKKYGTLTAVGDLAKAVIALAITWLLFKNHLALAYTGLGLMLGHCFPLFYHFKGGKGVAVSIALLLVYDVRIAVAVLLIALVMTALMQNLTIPPLTFMLLFSIFEYPIKAEAGLVFGLIFLVMLIRFWSDVVDFFAGRSKRVDILKTIKRKLGISHEGDIGSSEKKI</sequence>
<evidence type="ECO:0000256" key="1">
    <source>
        <dbReference type="ARBA" id="ARBA00022475"/>
    </source>
</evidence>
<evidence type="ECO:0000256" key="3">
    <source>
        <dbReference type="ARBA" id="ARBA00022679"/>
    </source>
</evidence>
<dbReference type="PANTHER" id="PTHR30309">
    <property type="entry name" value="INNER MEMBRANE PROTEIN YGIH"/>
    <property type="match status" value="1"/>
</dbReference>
<keyword evidence="6 10" id="KW-0443">Lipid metabolism</keyword>
<feature type="transmembrane region" description="Helical" evidence="10">
    <location>
        <begin position="81"/>
        <end position="100"/>
    </location>
</feature>
<dbReference type="GO" id="GO:0008654">
    <property type="term" value="P:phospholipid biosynthetic process"/>
    <property type="evidence" value="ECO:0007669"/>
    <property type="project" value="UniProtKB-UniRule"/>
</dbReference>
<dbReference type="PANTHER" id="PTHR30309:SF0">
    <property type="entry name" value="GLYCEROL-3-PHOSPHATE ACYLTRANSFERASE-RELATED"/>
    <property type="match status" value="1"/>
</dbReference>
<dbReference type="RefSeq" id="WP_212780600.1">
    <property type="nucleotide sequence ID" value="NZ_BMAY01000004.1"/>
</dbReference>
<keyword evidence="5 10" id="KW-1133">Transmembrane helix</keyword>
<protein>
    <recommendedName>
        <fullName evidence="10">Glycerol-3-phosphate acyltransferase</fullName>
    </recommendedName>
    <alternativeName>
        <fullName evidence="10">Acyl-PO4 G3P acyltransferase</fullName>
    </alternativeName>
    <alternativeName>
        <fullName evidence="10">Acyl-phosphate--glycerol-3-phosphate acyltransferase</fullName>
    </alternativeName>
    <alternativeName>
        <fullName evidence="10">G3P acyltransferase</fullName>
        <shortName evidence="10">GPAT</shortName>
        <ecNumber evidence="10">2.3.1.275</ecNumber>
    </alternativeName>
    <alternativeName>
        <fullName evidence="10">Lysophosphatidic acid synthase</fullName>
        <shortName evidence="10">LPA synthase</shortName>
    </alternativeName>
</protein>
<evidence type="ECO:0000256" key="7">
    <source>
        <dbReference type="ARBA" id="ARBA00023136"/>
    </source>
</evidence>
<dbReference type="SMART" id="SM01207">
    <property type="entry name" value="G3P_acyltransf"/>
    <property type="match status" value="1"/>
</dbReference>
<dbReference type="GO" id="GO:0043772">
    <property type="term" value="F:acyl-phosphate glycerol-3-phosphate acyltransferase activity"/>
    <property type="evidence" value="ECO:0007669"/>
    <property type="project" value="UniProtKB-UniRule"/>
</dbReference>
<dbReference type="Pfam" id="PF02660">
    <property type="entry name" value="G3P_acyltransf"/>
    <property type="match status" value="1"/>
</dbReference>
<proteinExistence type="inferred from homology"/>
<dbReference type="NCBIfam" id="NF010987">
    <property type="entry name" value="PRK14411.1"/>
    <property type="match status" value="1"/>
</dbReference>
<evidence type="ECO:0000256" key="5">
    <source>
        <dbReference type="ARBA" id="ARBA00022989"/>
    </source>
</evidence>
<gene>
    <name evidence="10" type="primary">plsY</name>
    <name evidence="11" type="ORF">LCB40_07910</name>
</gene>
<reference evidence="11" key="1">
    <citation type="submission" date="2020-08" db="EMBL/GenBank/DDBJ databases">
        <title>Taxonomic study for Lactobacillus species isolated from hardwood bark.</title>
        <authorList>
            <person name="Tohno M."/>
            <person name="Tanizawa Y."/>
        </authorList>
    </citation>
    <scope>NUCLEOTIDE SEQUENCE</scope>
    <source>
        <strain evidence="11">B40</strain>
    </source>
</reference>
<evidence type="ECO:0000256" key="8">
    <source>
        <dbReference type="ARBA" id="ARBA00023209"/>
    </source>
</evidence>
<keyword evidence="8 10" id="KW-0594">Phospholipid biosynthesis</keyword>
<feature type="transmembrane region" description="Helical" evidence="10">
    <location>
        <begin position="52"/>
        <end position="74"/>
    </location>
</feature>
<organism evidence="11 12">
    <name type="scientific">Lactobacillus corticis</name>
    <dbReference type="NCBI Taxonomy" id="2201249"/>
    <lineage>
        <taxon>Bacteria</taxon>
        <taxon>Bacillati</taxon>
        <taxon>Bacillota</taxon>
        <taxon>Bacilli</taxon>
        <taxon>Lactobacillales</taxon>
        <taxon>Lactobacillaceae</taxon>
        <taxon>Lactobacillus</taxon>
    </lineage>
</organism>
<comment type="subunit">
    <text evidence="10">Probably interacts with PlsX.</text>
</comment>
<comment type="caution">
    <text evidence="11">The sequence shown here is derived from an EMBL/GenBank/DDBJ whole genome shotgun (WGS) entry which is preliminary data.</text>
</comment>
<feature type="transmembrane region" description="Helical" evidence="10">
    <location>
        <begin position="106"/>
        <end position="131"/>
    </location>
</feature>
<evidence type="ECO:0000313" key="12">
    <source>
        <dbReference type="Proteomes" id="UP000677218"/>
    </source>
</evidence>